<keyword evidence="3" id="KW-1185">Reference proteome</keyword>
<feature type="compositionally biased region" description="Polar residues" evidence="1">
    <location>
        <begin position="39"/>
        <end position="49"/>
    </location>
</feature>
<organism evidence="2 3">
    <name type="scientific">Setaria italica</name>
    <name type="common">Foxtail millet</name>
    <name type="synonym">Panicum italicum</name>
    <dbReference type="NCBI Taxonomy" id="4555"/>
    <lineage>
        <taxon>Eukaryota</taxon>
        <taxon>Viridiplantae</taxon>
        <taxon>Streptophyta</taxon>
        <taxon>Embryophyta</taxon>
        <taxon>Tracheophyta</taxon>
        <taxon>Spermatophyta</taxon>
        <taxon>Magnoliopsida</taxon>
        <taxon>Liliopsida</taxon>
        <taxon>Poales</taxon>
        <taxon>Poaceae</taxon>
        <taxon>PACMAD clade</taxon>
        <taxon>Panicoideae</taxon>
        <taxon>Panicodae</taxon>
        <taxon>Paniceae</taxon>
        <taxon>Cenchrinae</taxon>
        <taxon>Setaria</taxon>
    </lineage>
</organism>
<evidence type="ECO:0000313" key="2">
    <source>
        <dbReference type="EnsemblPlants" id="KQL26487"/>
    </source>
</evidence>
<protein>
    <submittedName>
        <fullName evidence="2">Uncharacterized protein</fullName>
    </submittedName>
</protein>
<dbReference type="Gramene" id="KQL26487">
    <property type="protein sequence ID" value="KQL26487"/>
    <property type="gene ID" value="SETIT_031821mg"/>
</dbReference>
<proteinExistence type="predicted"/>
<dbReference type="Proteomes" id="UP000004995">
    <property type="component" value="Unassembled WGS sequence"/>
</dbReference>
<dbReference type="EMBL" id="AGNK02001322">
    <property type="status" value="NOT_ANNOTATED_CDS"/>
    <property type="molecule type" value="Genomic_DNA"/>
</dbReference>
<dbReference type="HOGENOM" id="CLU_3035955_0_0_1"/>
<reference evidence="3" key="1">
    <citation type="journal article" date="2012" name="Nat. Biotechnol.">
        <title>Reference genome sequence of the model plant Setaria.</title>
        <authorList>
            <person name="Bennetzen J.L."/>
            <person name="Schmutz J."/>
            <person name="Wang H."/>
            <person name="Percifield R."/>
            <person name="Hawkins J."/>
            <person name="Pontaroli A.C."/>
            <person name="Estep M."/>
            <person name="Feng L."/>
            <person name="Vaughn J.N."/>
            <person name="Grimwood J."/>
            <person name="Jenkins J."/>
            <person name="Barry K."/>
            <person name="Lindquist E."/>
            <person name="Hellsten U."/>
            <person name="Deshpande S."/>
            <person name="Wang X."/>
            <person name="Wu X."/>
            <person name="Mitros T."/>
            <person name="Triplett J."/>
            <person name="Yang X."/>
            <person name="Ye C.Y."/>
            <person name="Mauro-Herrera M."/>
            <person name="Wang L."/>
            <person name="Li P."/>
            <person name="Sharma M."/>
            <person name="Sharma R."/>
            <person name="Ronald P.C."/>
            <person name="Panaud O."/>
            <person name="Kellogg E.A."/>
            <person name="Brutnell T.P."/>
            <person name="Doust A.N."/>
            <person name="Tuskan G.A."/>
            <person name="Rokhsar D."/>
            <person name="Devos K.M."/>
        </authorList>
    </citation>
    <scope>NUCLEOTIDE SEQUENCE [LARGE SCALE GENOMIC DNA]</scope>
    <source>
        <strain evidence="3">cv. Yugu1</strain>
    </source>
</reference>
<name>K3ZYY9_SETIT</name>
<accession>K3ZYY9</accession>
<dbReference type="InParanoid" id="K3ZYY9"/>
<sequence>MNNAFAPVLIPSGLPRDPCHRPPAQHGTVQEDDPPPATVSGSMQVQEQMSPGPVF</sequence>
<dbReference type="EnsemblPlants" id="KQL26487">
    <property type="protein sequence ID" value="KQL26487"/>
    <property type="gene ID" value="SETIT_031821mg"/>
</dbReference>
<feature type="region of interest" description="Disordered" evidence="1">
    <location>
        <begin position="1"/>
        <end position="55"/>
    </location>
</feature>
<reference evidence="2" key="2">
    <citation type="submission" date="2018-08" db="UniProtKB">
        <authorList>
            <consortium name="EnsemblPlants"/>
        </authorList>
    </citation>
    <scope>IDENTIFICATION</scope>
    <source>
        <strain evidence="2">Yugu1</strain>
    </source>
</reference>
<evidence type="ECO:0000256" key="1">
    <source>
        <dbReference type="SAM" id="MobiDB-lite"/>
    </source>
</evidence>
<evidence type="ECO:0000313" key="3">
    <source>
        <dbReference type="Proteomes" id="UP000004995"/>
    </source>
</evidence>
<dbReference type="AlphaFoldDB" id="K3ZYY9"/>